<name>A0A8D8TJ13_9HEMI</name>
<protein>
    <submittedName>
        <fullName evidence="2">Uncharacterized protein</fullName>
    </submittedName>
</protein>
<dbReference type="GO" id="GO:0003677">
    <property type="term" value="F:DNA binding"/>
    <property type="evidence" value="ECO:0007669"/>
    <property type="project" value="InterPro"/>
</dbReference>
<accession>A0A8D8TJ13</accession>
<evidence type="ECO:0000256" key="1">
    <source>
        <dbReference type="SAM" id="MobiDB-lite"/>
    </source>
</evidence>
<evidence type="ECO:0000313" key="2">
    <source>
        <dbReference type="EMBL" id="CAG6686947.1"/>
    </source>
</evidence>
<feature type="region of interest" description="Disordered" evidence="1">
    <location>
        <begin position="319"/>
        <end position="374"/>
    </location>
</feature>
<proteinExistence type="predicted"/>
<sequence length="374" mass="42961">MNISKSLKDCCDIALTRVMKRKKNHSTLEEANLEADIKTMTHLITTNWQFDISSQAATNLQTKKWNKVTIIPLASDLKILKDYLLKESKLAMENLSNSPTDKKAYVNLVELIFTQVLLLNRKRPGELERLQIETYKGAGTHSNYEEFNDVITLSEKVLMRRFKRIVIREKRGRGVPVLFSDIVQQQIELVLKVRPYFFKDVDNIYLFGIPGHTTPMAGYKIIEKYAKKSGTKNPQAITATKLRKHLATITQLMNMTDTDVEQLATFMGHTERVHRNEYRLPDDVYQTARMCKLLSIMESGQGAAYKGKRLDEVELDMEENILEGPSENEDSEIEDDPDPIPSTSTTSEPVKSQQSTTKKPRQLVPWTNEQKKRH</sequence>
<feature type="compositionally biased region" description="Acidic residues" evidence="1">
    <location>
        <begin position="319"/>
        <end position="338"/>
    </location>
</feature>
<dbReference type="PANTHER" id="PTHR33480:SF1">
    <property type="entry name" value="TYR RECOMBINASE DOMAIN-CONTAINING PROTEIN"/>
    <property type="match status" value="1"/>
</dbReference>
<dbReference type="AlphaFoldDB" id="A0A8D8TJ13"/>
<dbReference type="InterPro" id="IPR011010">
    <property type="entry name" value="DNA_brk_join_enz"/>
</dbReference>
<dbReference type="PANTHER" id="PTHR33480">
    <property type="entry name" value="SET DOMAIN-CONTAINING PROTEIN-RELATED"/>
    <property type="match status" value="1"/>
</dbReference>
<dbReference type="EMBL" id="HBUF01279057">
    <property type="protein sequence ID" value="CAG6686947.1"/>
    <property type="molecule type" value="Transcribed_RNA"/>
</dbReference>
<dbReference type="SUPFAM" id="SSF56349">
    <property type="entry name" value="DNA breaking-rejoining enzymes"/>
    <property type="match status" value="1"/>
</dbReference>
<organism evidence="2">
    <name type="scientific">Cacopsylla melanoneura</name>
    <dbReference type="NCBI Taxonomy" id="428564"/>
    <lineage>
        <taxon>Eukaryota</taxon>
        <taxon>Metazoa</taxon>
        <taxon>Ecdysozoa</taxon>
        <taxon>Arthropoda</taxon>
        <taxon>Hexapoda</taxon>
        <taxon>Insecta</taxon>
        <taxon>Pterygota</taxon>
        <taxon>Neoptera</taxon>
        <taxon>Paraneoptera</taxon>
        <taxon>Hemiptera</taxon>
        <taxon>Sternorrhyncha</taxon>
        <taxon>Psylloidea</taxon>
        <taxon>Psyllidae</taxon>
        <taxon>Psyllinae</taxon>
        <taxon>Cacopsylla</taxon>
    </lineage>
</organism>
<reference evidence="2" key="1">
    <citation type="submission" date="2021-05" db="EMBL/GenBank/DDBJ databases">
        <authorList>
            <person name="Alioto T."/>
            <person name="Alioto T."/>
            <person name="Gomez Garrido J."/>
        </authorList>
    </citation>
    <scope>NUCLEOTIDE SEQUENCE</scope>
</reference>